<sequence>MTSQARQNSTPKVNWEFSHISIPGTHMANNISLFPVSGWQIGPVPLHDIIALKLHFLSHPLQKNEEAQESQMFAMTPAQGRELIDRIQAAIEVLENSDAQGSGLERH</sequence>
<name>A0A3S0Y9X8_9GAMM</name>
<dbReference type="Pfam" id="PF13991">
    <property type="entry name" value="BssS"/>
    <property type="match status" value="1"/>
</dbReference>
<dbReference type="InterPro" id="IPR025730">
    <property type="entry name" value="Biofilm_BssS"/>
</dbReference>
<dbReference type="EMBL" id="RZHD01000010">
    <property type="protein sequence ID" value="RUR43342.1"/>
    <property type="molecule type" value="Genomic_DNA"/>
</dbReference>
<dbReference type="Proteomes" id="UP000286912">
    <property type="component" value="Unassembled WGS sequence"/>
</dbReference>
<keyword evidence="2" id="KW-1185">Reference proteome</keyword>
<gene>
    <name evidence="1" type="ORF">ELY37_16630</name>
</gene>
<comment type="caution">
    <text evidence="1">The sequence shown here is derived from an EMBL/GenBank/DDBJ whole genome shotgun (WGS) entry which is preliminary data.</text>
</comment>
<reference evidence="1 2" key="1">
    <citation type="submission" date="2018-12" db="EMBL/GenBank/DDBJ databases">
        <title>three novel Halomonas strain isolated from plants.</title>
        <authorList>
            <person name="Sun C."/>
        </authorList>
    </citation>
    <scope>NUCLEOTIDE SEQUENCE [LARGE SCALE GENOMIC DNA]</scope>
    <source>
        <strain evidence="1 2">RC</strain>
    </source>
</reference>
<dbReference type="AlphaFoldDB" id="A0A3S0Y9X8"/>
<organism evidence="1 2">
    <name type="scientific">Vreelandella populi</name>
    <dbReference type="NCBI Taxonomy" id="2498858"/>
    <lineage>
        <taxon>Bacteria</taxon>
        <taxon>Pseudomonadati</taxon>
        <taxon>Pseudomonadota</taxon>
        <taxon>Gammaproteobacteria</taxon>
        <taxon>Oceanospirillales</taxon>
        <taxon>Halomonadaceae</taxon>
        <taxon>Vreelandella</taxon>
    </lineage>
</organism>
<accession>A0A3S0Y9X8</accession>
<protein>
    <submittedName>
        <fullName evidence="1">BssS family protein</fullName>
    </submittedName>
</protein>
<evidence type="ECO:0000313" key="2">
    <source>
        <dbReference type="Proteomes" id="UP000286912"/>
    </source>
</evidence>
<proteinExistence type="predicted"/>
<dbReference type="OrthoDB" id="6542252at2"/>
<evidence type="ECO:0000313" key="1">
    <source>
        <dbReference type="EMBL" id="RUR43342.1"/>
    </source>
</evidence>